<evidence type="ECO:0000313" key="1">
    <source>
        <dbReference type="EMBL" id="CAB3808080.1"/>
    </source>
</evidence>
<protein>
    <submittedName>
        <fullName evidence="1">Uncharacterized protein</fullName>
    </submittedName>
</protein>
<gene>
    <name evidence="1" type="ORF">LMG28138_06001</name>
</gene>
<dbReference type="AlphaFoldDB" id="A0A6S7CF46"/>
<name>A0A6S7CF46_9BURK</name>
<reference evidence="1 2" key="1">
    <citation type="submission" date="2020-04" db="EMBL/GenBank/DDBJ databases">
        <authorList>
            <person name="De Canck E."/>
        </authorList>
    </citation>
    <scope>NUCLEOTIDE SEQUENCE [LARGE SCALE GENOMIC DNA]</scope>
    <source>
        <strain evidence="1 2">LMG 28138</strain>
    </source>
</reference>
<dbReference type="Proteomes" id="UP000494115">
    <property type="component" value="Unassembled WGS sequence"/>
</dbReference>
<keyword evidence="2" id="KW-1185">Reference proteome</keyword>
<organism evidence="1 2">
    <name type="scientific">Pararobbsia alpina</name>
    <dbReference type="NCBI Taxonomy" id="621374"/>
    <lineage>
        <taxon>Bacteria</taxon>
        <taxon>Pseudomonadati</taxon>
        <taxon>Pseudomonadota</taxon>
        <taxon>Betaproteobacteria</taxon>
        <taxon>Burkholderiales</taxon>
        <taxon>Burkholderiaceae</taxon>
        <taxon>Pararobbsia</taxon>
    </lineage>
</organism>
<evidence type="ECO:0000313" key="2">
    <source>
        <dbReference type="Proteomes" id="UP000494115"/>
    </source>
</evidence>
<sequence>MDGVETTIGAVMNTGMAVDTADMRVADTVVVAGTVVADTGEVTKSNRDKHRLFLFPEATSTACSSSLSRQRFPAPPLNATHIHTLEREMLLALSARG</sequence>
<accession>A0A6S7CF46</accession>
<dbReference type="EMBL" id="CADIKM010000117">
    <property type="protein sequence ID" value="CAB3808080.1"/>
    <property type="molecule type" value="Genomic_DNA"/>
</dbReference>
<proteinExistence type="predicted"/>